<comment type="caution">
    <text evidence="1">The sequence shown here is derived from an EMBL/GenBank/DDBJ whole genome shotgun (WGS) entry which is preliminary data.</text>
</comment>
<organism evidence="1 2">
    <name type="scientific">Myodes glareolus</name>
    <name type="common">Bank vole</name>
    <name type="synonym">Clethrionomys glareolus</name>
    <dbReference type="NCBI Taxonomy" id="447135"/>
    <lineage>
        <taxon>Eukaryota</taxon>
        <taxon>Metazoa</taxon>
        <taxon>Chordata</taxon>
        <taxon>Craniata</taxon>
        <taxon>Vertebrata</taxon>
        <taxon>Euteleostomi</taxon>
        <taxon>Mammalia</taxon>
        <taxon>Eutheria</taxon>
        <taxon>Euarchontoglires</taxon>
        <taxon>Glires</taxon>
        <taxon>Rodentia</taxon>
        <taxon>Myomorpha</taxon>
        <taxon>Muroidea</taxon>
        <taxon>Cricetidae</taxon>
        <taxon>Arvicolinae</taxon>
        <taxon>Myodes</taxon>
    </lineage>
</organism>
<dbReference type="AlphaFoldDB" id="A0AAW0IFA8"/>
<keyword evidence="2" id="KW-1185">Reference proteome</keyword>
<dbReference type="EMBL" id="JBBHLL010000143">
    <property type="protein sequence ID" value="KAK7812848.1"/>
    <property type="molecule type" value="Genomic_DNA"/>
</dbReference>
<evidence type="ECO:0000313" key="2">
    <source>
        <dbReference type="Proteomes" id="UP001488838"/>
    </source>
</evidence>
<feature type="non-terminal residue" evidence="1">
    <location>
        <position position="460"/>
    </location>
</feature>
<reference evidence="1 2" key="1">
    <citation type="journal article" date="2023" name="bioRxiv">
        <title>Conserved and derived expression patterns and positive selection on dental genes reveal complex evolutionary context of ever-growing rodent molars.</title>
        <authorList>
            <person name="Calamari Z.T."/>
            <person name="Song A."/>
            <person name="Cohen E."/>
            <person name="Akter M."/>
            <person name="Roy R.D."/>
            <person name="Hallikas O."/>
            <person name="Christensen M.M."/>
            <person name="Li P."/>
            <person name="Marangoni P."/>
            <person name="Jernvall J."/>
            <person name="Klein O.D."/>
        </authorList>
    </citation>
    <scope>NUCLEOTIDE SEQUENCE [LARGE SCALE GENOMIC DNA]</scope>
    <source>
        <strain evidence="1">V071</strain>
    </source>
</reference>
<dbReference type="Proteomes" id="UP001488838">
    <property type="component" value="Unassembled WGS sequence"/>
</dbReference>
<name>A0AAW0IFA8_MYOGA</name>
<gene>
    <name evidence="1" type="ORF">U0070_025543</name>
</gene>
<sequence>MDRVLMCSTCSLDISLQCTDLCPPLCLIPLPQSPSPFAIHSENTIINTWLRTQEGSQEASLYEKRMFWVVHETGSVDTVEIFENFCSRPMNCNACVSEVDAHHLWTLLFSSQGSGNLFLLPTGVTKRELYIGSEFLSERSKEVSLDPLCSLESDFAIHDLIPNTADQLCLFSAFFPYKLMSSYLSTRKLPNIVNLNLLCSTVLGLHGSLATDPVRHAWKRFSKGSGNLLSESQGGNPWPGCRPDFEFCDDRVAGAVRFDESCSWQFRPLLPFWFSKTPCDSLRIISLSPAVKSEIRRIKEEIALGTCVWFAVKLMKFCRLSGMVAGVFNPTFQERKHVGLYESQASYTDGECGSVGGMLVYRTRQLSLIPGITKETHGFEWSRVYKAEPSGRNVEFMEEMMRFESPYVLQEDKNMRQFPGEELGYAWGKHHGCDVPGFSSSLKEWRSDFLVLLSSTVTES</sequence>
<protein>
    <submittedName>
        <fullName evidence="1">Uncharacterized protein</fullName>
    </submittedName>
</protein>
<evidence type="ECO:0000313" key="1">
    <source>
        <dbReference type="EMBL" id="KAK7812848.1"/>
    </source>
</evidence>
<accession>A0AAW0IFA8</accession>
<proteinExistence type="predicted"/>